<name>A0ABT1H0U2_9NOCA</name>
<evidence type="ECO:0000313" key="7">
    <source>
        <dbReference type="EMBL" id="MCP2160865.1"/>
    </source>
</evidence>
<comment type="caution">
    <text evidence="7">The sequence shown here is derived from an EMBL/GenBank/DDBJ whole genome shotgun (WGS) entry which is preliminary data.</text>
</comment>
<sequence length="390" mass="40290">MATAVIVDAVRTPIGKGKPSGALHDVHPVDLLAHSLRAVVERTGIDPAEIDDVITGVVTQSGEQSLNIARRGLLAAGYPESVPGVSVDRQCGSGQQAIAFAAQAVASGAADVVVAAGVESMSRVPMGSAAFGTENLNGQAFEERYPDGLVGQGISAELIAARYGISRTAIDEFALRSHELAATATKNGLFDGELAPIAGLTADEGIRTGSTLDQLTGLRPAYFDESIARRFPEIDWRITAAGASQISDGSAALLVTSEEAAARLGLRPRARVHTAVVAGDDPLLMLTAIMPATRKALAKSGLSLSDIDLFEVNEAFAPVVLAWQQELGVDLDKVNVHGGAIALGHPLGASGARLATTGLAALEQQGGRYLLQTMCEAGGLANATIYERIV</sequence>
<evidence type="ECO:0000256" key="3">
    <source>
        <dbReference type="ARBA" id="ARBA00023315"/>
    </source>
</evidence>
<proteinExistence type="inferred from homology"/>
<dbReference type="PIRSF" id="PIRSF000429">
    <property type="entry name" value="Ac-CoA_Ac_transf"/>
    <property type="match status" value="1"/>
</dbReference>
<evidence type="ECO:0000256" key="1">
    <source>
        <dbReference type="ARBA" id="ARBA00010982"/>
    </source>
</evidence>
<evidence type="ECO:0000256" key="4">
    <source>
        <dbReference type="RuleBase" id="RU003557"/>
    </source>
</evidence>
<accession>A0ABT1H0U2</accession>
<evidence type="ECO:0000259" key="6">
    <source>
        <dbReference type="Pfam" id="PF02803"/>
    </source>
</evidence>
<dbReference type="InterPro" id="IPR020617">
    <property type="entry name" value="Thiolase_C"/>
</dbReference>
<dbReference type="InterPro" id="IPR020613">
    <property type="entry name" value="Thiolase_CS"/>
</dbReference>
<keyword evidence="2 4" id="KW-0808">Transferase</keyword>
<dbReference type="EMBL" id="JAMTCG010000003">
    <property type="protein sequence ID" value="MCP2160865.1"/>
    <property type="molecule type" value="Genomic_DNA"/>
</dbReference>
<dbReference type="PANTHER" id="PTHR43365:SF1">
    <property type="entry name" value="ACETYL-COA C-ACYLTRANSFERASE"/>
    <property type="match status" value="1"/>
</dbReference>
<dbReference type="Proteomes" id="UP001205740">
    <property type="component" value="Unassembled WGS sequence"/>
</dbReference>
<gene>
    <name evidence="7" type="ORF">LX12_002052</name>
</gene>
<feature type="domain" description="Thiolase N-terminal" evidence="5">
    <location>
        <begin position="5"/>
        <end position="259"/>
    </location>
</feature>
<keyword evidence="3 4" id="KW-0012">Acyltransferase</keyword>
<evidence type="ECO:0000256" key="2">
    <source>
        <dbReference type="ARBA" id="ARBA00022679"/>
    </source>
</evidence>
<comment type="similarity">
    <text evidence="1 4">Belongs to the thiolase-like superfamily. Thiolase family.</text>
</comment>
<dbReference type="Pfam" id="PF02803">
    <property type="entry name" value="Thiolase_C"/>
    <property type="match status" value="1"/>
</dbReference>
<dbReference type="RefSeq" id="WP_253654424.1">
    <property type="nucleotide sequence ID" value="NZ_BAAAOE010000003.1"/>
</dbReference>
<dbReference type="InterPro" id="IPR020616">
    <property type="entry name" value="Thiolase_N"/>
</dbReference>
<dbReference type="Pfam" id="PF00108">
    <property type="entry name" value="Thiolase_N"/>
    <property type="match status" value="1"/>
</dbReference>
<protein>
    <submittedName>
        <fullName evidence="7">Acetyl-CoA acyltransferase</fullName>
    </submittedName>
</protein>
<dbReference type="PROSITE" id="PS00737">
    <property type="entry name" value="THIOLASE_2"/>
    <property type="match status" value="1"/>
</dbReference>
<organism evidence="7 8">
    <name type="scientific">Williamsia serinedens</name>
    <dbReference type="NCBI Taxonomy" id="391736"/>
    <lineage>
        <taxon>Bacteria</taxon>
        <taxon>Bacillati</taxon>
        <taxon>Actinomycetota</taxon>
        <taxon>Actinomycetes</taxon>
        <taxon>Mycobacteriales</taxon>
        <taxon>Nocardiaceae</taxon>
        <taxon>Williamsia</taxon>
    </lineage>
</organism>
<feature type="domain" description="Thiolase C-terminal" evidence="6">
    <location>
        <begin position="267"/>
        <end position="387"/>
    </location>
</feature>
<dbReference type="NCBIfam" id="TIGR01930">
    <property type="entry name" value="AcCoA-C-Actrans"/>
    <property type="match status" value="1"/>
</dbReference>
<keyword evidence="8" id="KW-1185">Reference proteome</keyword>
<dbReference type="PANTHER" id="PTHR43365">
    <property type="entry name" value="BLR7806 PROTEIN"/>
    <property type="match status" value="1"/>
</dbReference>
<dbReference type="InterPro" id="IPR002155">
    <property type="entry name" value="Thiolase"/>
</dbReference>
<dbReference type="Gene3D" id="3.40.47.10">
    <property type="match status" value="2"/>
</dbReference>
<reference evidence="7 8" key="1">
    <citation type="submission" date="2022-06" db="EMBL/GenBank/DDBJ databases">
        <title>Genomic Encyclopedia of Archaeal and Bacterial Type Strains, Phase II (KMG-II): from individual species to whole genera.</title>
        <authorList>
            <person name="Goeker M."/>
        </authorList>
    </citation>
    <scope>NUCLEOTIDE SEQUENCE [LARGE SCALE GENOMIC DNA]</scope>
    <source>
        <strain evidence="7 8">DSM 45037</strain>
    </source>
</reference>
<dbReference type="GO" id="GO:0016746">
    <property type="term" value="F:acyltransferase activity"/>
    <property type="evidence" value="ECO:0007669"/>
    <property type="project" value="UniProtKB-KW"/>
</dbReference>
<evidence type="ECO:0000259" key="5">
    <source>
        <dbReference type="Pfam" id="PF00108"/>
    </source>
</evidence>
<dbReference type="CDD" id="cd00751">
    <property type="entry name" value="thiolase"/>
    <property type="match status" value="1"/>
</dbReference>
<evidence type="ECO:0000313" key="8">
    <source>
        <dbReference type="Proteomes" id="UP001205740"/>
    </source>
</evidence>
<dbReference type="SUPFAM" id="SSF53901">
    <property type="entry name" value="Thiolase-like"/>
    <property type="match status" value="2"/>
</dbReference>
<dbReference type="InterPro" id="IPR016039">
    <property type="entry name" value="Thiolase-like"/>
</dbReference>